<evidence type="ECO:0000256" key="13">
    <source>
        <dbReference type="RuleBase" id="RU365064"/>
    </source>
</evidence>
<comment type="function">
    <text evidence="12 13">Mannosyltransferase involved in glycosylphosphatidylinositol-anchor biosynthesis. Transfers the first alpha-1,4-mannose to GlcN-acyl-PI during GPI precursor assembly. Required for cell wall integrity.</text>
</comment>
<dbReference type="GO" id="GO:0016757">
    <property type="term" value="F:glycosyltransferase activity"/>
    <property type="evidence" value="ECO:0007669"/>
    <property type="project" value="UniProtKB-KW"/>
</dbReference>
<organism evidence="14 15">
    <name type="scientific">Nakaseomyces bracarensis</name>
    <dbReference type="NCBI Taxonomy" id="273131"/>
    <lineage>
        <taxon>Eukaryota</taxon>
        <taxon>Fungi</taxon>
        <taxon>Dikarya</taxon>
        <taxon>Ascomycota</taxon>
        <taxon>Saccharomycotina</taxon>
        <taxon>Saccharomycetes</taxon>
        <taxon>Saccharomycetales</taxon>
        <taxon>Saccharomycetaceae</taxon>
        <taxon>Nakaseomyces</taxon>
    </lineage>
</organism>
<keyword evidence="10 13" id="KW-1133">Transmembrane helix</keyword>
<name>A0ABR4NQY0_9SACH</name>
<feature type="transmembrane region" description="Helical" evidence="13">
    <location>
        <begin position="210"/>
        <end position="232"/>
    </location>
</feature>
<evidence type="ECO:0000313" key="15">
    <source>
        <dbReference type="Proteomes" id="UP001623330"/>
    </source>
</evidence>
<evidence type="ECO:0000256" key="10">
    <source>
        <dbReference type="ARBA" id="ARBA00022989"/>
    </source>
</evidence>
<dbReference type="Pfam" id="PF05007">
    <property type="entry name" value="Mannosyl_trans"/>
    <property type="match status" value="1"/>
</dbReference>
<dbReference type="PANTHER" id="PTHR12886:SF0">
    <property type="entry name" value="GPI MANNOSYLTRANSFERASE 1"/>
    <property type="match status" value="1"/>
</dbReference>
<evidence type="ECO:0000256" key="12">
    <source>
        <dbReference type="ARBA" id="ARBA00025399"/>
    </source>
</evidence>
<evidence type="ECO:0000256" key="11">
    <source>
        <dbReference type="ARBA" id="ARBA00023136"/>
    </source>
</evidence>
<keyword evidence="11 13" id="KW-0472">Membrane</keyword>
<evidence type="ECO:0000256" key="8">
    <source>
        <dbReference type="ARBA" id="ARBA00022692"/>
    </source>
</evidence>
<dbReference type="PANTHER" id="PTHR12886">
    <property type="entry name" value="PIG-M MANNOSYLTRANSFERASE"/>
    <property type="match status" value="1"/>
</dbReference>
<feature type="transmembrane region" description="Helical" evidence="13">
    <location>
        <begin position="304"/>
        <end position="328"/>
    </location>
</feature>
<protein>
    <recommendedName>
        <fullName evidence="4 13">GPI mannosyltransferase 1</fullName>
        <ecNumber evidence="13">2.4.1.-</ecNumber>
    </recommendedName>
    <alternativeName>
        <fullName evidence="13">GPI mannosyltransferase I</fullName>
    </alternativeName>
</protein>
<feature type="transmembrane region" description="Helical" evidence="13">
    <location>
        <begin position="373"/>
        <end position="394"/>
    </location>
</feature>
<gene>
    <name evidence="14" type="ORF">RNJ44_01105</name>
</gene>
<dbReference type="Proteomes" id="UP001623330">
    <property type="component" value="Unassembled WGS sequence"/>
</dbReference>
<evidence type="ECO:0000256" key="6">
    <source>
        <dbReference type="ARBA" id="ARBA00022676"/>
    </source>
</evidence>
<comment type="subcellular location">
    <subcellularLocation>
        <location evidence="1 13">Endoplasmic reticulum membrane</location>
        <topology evidence="1 13">Multi-pass membrane protein</topology>
    </subcellularLocation>
</comment>
<dbReference type="EMBL" id="JBEVYD010000009">
    <property type="protein sequence ID" value="KAL3230656.1"/>
    <property type="molecule type" value="Genomic_DNA"/>
</dbReference>
<comment type="similarity">
    <text evidence="3 13">Belongs to the PIGM family.</text>
</comment>
<keyword evidence="6 13" id="KW-0328">Glycosyltransferase</keyword>
<keyword evidence="8 13" id="KW-0812">Transmembrane</keyword>
<evidence type="ECO:0000256" key="7">
    <source>
        <dbReference type="ARBA" id="ARBA00022679"/>
    </source>
</evidence>
<feature type="transmembrane region" description="Helical" evidence="13">
    <location>
        <begin position="87"/>
        <end position="106"/>
    </location>
</feature>
<dbReference type="EC" id="2.4.1.-" evidence="13"/>
<evidence type="ECO:0000256" key="3">
    <source>
        <dbReference type="ARBA" id="ARBA00011071"/>
    </source>
</evidence>
<keyword evidence="15" id="KW-1185">Reference proteome</keyword>
<evidence type="ECO:0000256" key="9">
    <source>
        <dbReference type="ARBA" id="ARBA00022824"/>
    </source>
</evidence>
<evidence type="ECO:0000256" key="4">
    <source>
        <dbReference type="ARBA" id="ARBA00013797"/>
    </source>
</evidence>
<accession>A0ABR4NQY0</accession>
<comment type="caution">
    <text evidence="14">The sequence shown here is derived from an EMBL/GenBank/DDBJ whole genome shotgun (WGS) entry which is preliminary data.</text>
</comment>
<feature type="transmembrane region" description="Helical" evidence="13">
    <location>
        <begin position="6"/>
        <end position="26"/>
    </location>
</feature>
<sequence length="435" mass="50012">MAIINSGTLIAVALLLRVGFFLFGVYQDANFEVKYTDIDYYVFNDAAKFLYYVGKPYERLTYRYTPLLCMMLLPNHIYNWFHFGKALFVLFDLLTGVLILALLRGLTNGQKKNRCRDLAMASVWLLNPMVITISTRGNAESVMSFLISLFLYLLMKNQYLLAGLVYGLSIHFKIYPIIYALPVTIYVIANRYQAYNYRNSLRYLCTFLKLAVLGIATIVVLLGCTQAMLIVFPEGIFPTYLYHLIRIDHRHNFSVWNMLLYFNSASIEISQLSKYVFAPQLIVIFLISLLQLKNGSSFKHLLNVLFLETFAFVTFNKVCTSQYFIWYLNFLPFILRNTTVTIKTGLIMIAVWVLSQAAWLSQGYLLEFKGENVFFPGLFCASLGFFIANVWILGQFIEDTLKQTIPLVAPLEEDSIVIEENERLPSTEEAVTISE</sequence>
<feature type="transmembrane region" description="Helical" evidence="13">
    <location>
        <begin position="340"/>
        <end position="361"/>
    </location>
</feature>
<evidence type="ECO:0000256" key="2">
    <source>
        <dbReference type="ARBA" id="ARBA00004687"/>
    </source>
</evidence>
<dbReference type="InterPro" id="IPR007704">
    <property type="entry name" value="PIG-M"/>
</dbReference>
<proteinExistence type="inferred from homology"/>
<evidence type="ECO:0000313" key="14">
    <source>
        <dbReference type="EMBL" id="KAL3230656.1"/>
    </source>
</evidence>
<keyword evidence="5 13" id="KW-0337">GPI-anchor biosynthesis</keyword>
<evidence type="ECO:0000256" key="1">
    <source>
        <dbReference type="ARBA" id="ARBA00004477"/>
    </source>
</evidence>
<feature type="transmembrane region" description="Helical" evidence="13">
    <location>
        <begin position="159"/>
        <end position="189"/>
    </location>
</feature>
<feature type="transmembrane region" description="Helical" evidence="13">
    <location>
        <begin position="272"/>
        <end position="292"/>
    </location>
</feature>
<comment type="pathway">
    <text evidence="2 13">Glycolipid biosynthesis; glycosylphosphatidylinositol-anchor biosynthesis.</text>
</comment>
<keyword evidence="9 13" id="KW-0256">Endoplasmic reticulum</keyword>
<feature type="transmembrane region" description="Helical" evidence="13">
    <location>
        <begin position="118"/>
        <end position="139"/>
    </location>
</feature>
<evidence type="ECO:0000256" key="5">
    <source>
        <dbReference type="ARBA" id="ARBA00022502"/>
    </source>
</evidence>
<keyword evidence="7 13" id="KW-0808">Transferase</keyword>
<reference evidence="14 15" key="1">
    <citation type="submission" date="2024-05" db="EMBL/GenBank/DDBJ databases">
        <title>Long read based assembly of the Candida bracarensis genome reveals expanded adhesin content.</title>
        <authorList>
            <person name="Marcet-Houben M."/>
            <person name="Ksiezopolska E."/>
            <person name="Gabaldon T."/>
        </authorList>
    </citation>
    <scope>NUCLEOTIDE SEQUENCE [LARGE SCALE GENOMIC DNA]</scope>
    <source>
        <strain evidence="14 15">CBM6</strain>
    </source>
</reference>